<dbReference type="InterPro" id="IPR050316">
    <property type="entry name" value="Tyrosinase/Hemocyanin"/>
</dbReference>
<dbReference type="PROSITE" id="PS00498">
    <property type="entry name" value="TYROSINASE_2"/>
    <property type="match status" value="1"/>
</dbReference>
<dbReference type="Proteomes" id="UP000053660">
    <property type="component" value="Unassembled WGS sequence"/>
</dbReference>
<dbReference type="Gene3D" id="1.10.1280.10">
    <property type="entry name" value="Di-copper center containing domain from catechol oxidase"/>
    <property type="match status" value="1"/>
</dbReference>
<accession>A0A0B1T731</accession>
<dbReference type="InterPro" id="IPR008922">
    <property type="entry name" value="Di-copper_centre_dom_sf"/>
</dbReference>
<reference evidence="4 5" key="1">
    <citation type="submission" date="2014-03" db="EMBL/GenBank/DDBJ databases">
        <title>Draft genome of the hookworm Oesophagostomum dentatum.</title>
        <authorList>
            <person name="Mitreva M."/>
        </authorList>
    </citation>
    <scope>NUCLEOTIDE SEQUENCE [LARGE SCALE GENOMIC DNA]</scope>
    <source>
        <strain evidence="4 5">OD-Hann</strain>
    </source>
</reference>
<evidence type="ECO:0000313" key="4">
    <source>
        <dbReference type="EMBL" id="KHJ93049.1"/>
    </source>
</evidence>
<dbReference type="GO" id="GO:0046872">
    <property type="term" value="F:metal ion binding"/>
    <property type="evidence" value="ECO:0007669"/>
    <property type="project" value="UniProtKB-KW"/>
</dbReference>
<keyword evidence="1" id="KW-0479">Metal-binding</keyword>
<dbReference type="AlphaFoldDB" id="A0A0B1T731"/>
<evidence type="ECO:0000259" key="3">
    <source>
        <dbReference type="PROSITE" id="PS00498"/>
    </source>
</evidence>
<keyword evidence="5" id="KW-1185">Reference proteome</keyword>
<feature type="domain" description="Tyrosinase copper-binding" evidence="3">
    <location>
        <begin position="52"/>
        <end position="63"/>
    </location>
</feature>
<dbReference type="PRINTS" id="PR00092">
    <property type="entry name" value="TYROSINASE"/>
</dbReference>
<dbReference type="SUPFAM" id="SSF48056">
    <property type="entry name" value="Di-copper centre-containing domain"/>
    <property type="match status" value="1"/>
</dbReference>
<proteinExistence type="predicted"/>
<evidence type="ECO:0000313" key="5">
    <source>
        <dbReference type="Proteomes" id="UP000053660"/>
    </source>
</evidence>
<dbReference type="GO" id="GO:0016491">
    <property type="term" value="F:oxidoreductase activity"/>
    <property type="evidence" value="ECO:0007669"/>
    <property type="project" value="InterPro"/>
</dbReference>
<gene>
    <name evidence="4" type="ORF">OESDEN_07050</name>
</gene>
<dbReference type="EMBL" id="KN550977">
    <property type="protein sequence ID" value="KHJ93049.1"/>
    <property type="molecule type" value="Genomic_DNA"/>
</dbReference>
<dbReference type="PANTHER" id="PTHR11474:SF126">
    <property type="entry name" value="TYROSINASE-LIKE PROTEIN TYR-1-RELATED"/>
    <property type="match status" value="1"/>
</dbReference>
<evidence type="ECO:0000256" key="2">
    <source>
        <dbReference type="ARBA" id="ARBA00023008"/>
    </source>
</evidence>
<dbReference type="PANTHER" id="PTHR11474">
    <property type="entry name" value="TYROSINASE FAMILY MEMBER"/>
    <property type="match status" value="1"/>
</dbReference>
<keyword evidence="2" id="KW-0186">Copper</keyword>
<sequence>MNTFDFTQVLAYTAPSANCPNPAAWTAVEYAHGNPHIFIGGDMFSPLTSTNDPIFWNHHSFVDLIWENWRLARQV</sequence>
<protein>
    <recommendedName>
        <fullName evidence="3">Tyrosinase copper-binding domain-containing protein</fullName>
    </recommendedName>
</protein>
<dbReference type="InterPro" id="IPR002227">
    <property type="entry name" value="Tyrosinase_Cu-bd"/>
</dbReference>
<dbReference type="Pfam" id="PF00264">
    <property type="entry name" value="Tyrosinase"/>
    <property type="match status" value="1"/>
</dbReference>
<evidence type="ECO:0000256" key="1">
    <source>
        <dbReference type="ARBA" id="ARBA00022723"/>
    </source>
</evidence>
<dbReference type="OrthoDB" id="6132182at2759"/>
<organism evidence="4 5">
    <name type="scientific">Oesophagostomum dentatum</name>
    <name type="common">Nodular worm</name>
    <dbReference type="NCBI Taxonomy" id="61180"/>
    <lineage>
        <taxon>Eukaryota</taxon>
        <taxon>Metazoa</taxon>
        <taxon>Ecdysozoa</taxon>
        <taxon>Nematoda</taxon>
        <taxon>Chromadorea</taxon>
        <taxon>Rhabditida</taxon>
        <taxon>Rhabditina</taxon>
        <taxon>Rhabditomorpha</taxon>
        <taxon>Strongyloidea</taxon>
        <taxon>Strongylidae</taxon>
        <taxon>Oesophagostomum</taxon>
    </lineage>
</organism>
<name>A0A0B1T731_OESDE</name>